<keyword evidence="2" id="KW-1185">Reference proteome</keyword>
<sequence length="57" mass="6700">MDLKLAVCKRSYPPMSTSVKFRSFQDIGKWVVVCEEDLERDTIQVIMEFLSNRPFKS</sequence>
<proteinExistence type="predicted"/>
<protein>
    <submittedName>
        <fullName evidence="1">Uncharacterized protein</fullName>
    </submittedName>
</protein>
<dbReference type="EMBL" id="JAIWYP010000008">
    <property type="protein sequence ID" value="KAH3787460.1"/>
    <property type="molecule type" value="Genomic_DNA"/>
</dbReference>
<dbReference type="AlphaFoldDB" id="A0A9D4IUQ9"/>
<reference evidence="1" key="1">
    <citation type="journal article" date="2019" name="bioRxiv">
        <title>The Genome of the Zebra Mussel, Dreissena polymorpha: A Resource for Invasive Species Research.</title>
        <authorList>
            <person name="McCartney M.A."/>
            <person name="Auch B."/>
            <person name="Kono T."/>
            <person name="Mallez S."/>
            <person name="Zhang Y."/>
            <person name="Obille A."/>
            <person name="Becker A."/>
            <person name="Abrahante J.E."/>
            <person name="Garbe J."/>
            <person name="Badalamenti J.P."/>
            <person name="Herman A."/>
            <person name="Mangelson H."/>
            <person name="Liachko I."/>
            <person name="Sullivan S."/>
            <person name="Sone E.D."/>
            <person name="Koren S."/>
            <person name="Silverstein K.A.T."/>
            <person name="Beckman K.B."/>
            <person name="Gohl D.M."/>
        </authorList>
    </citation>
    <scope>NUCLEOTIDE SEQUENCE</scope>
    <source>
        <strain evidence="1">Duluth1</strain>
        <tissue evidence="1">Whole animal</tissue>
    </source>
</reference>
<dbReference type="Proteomes" id="UP000828390">
    <property type="component" value="Unassembled WGS sequence"/>
</dbReference>
<reference evidence="1" key="2">
    <citation type="submission" date="2020-11" db="EMBL/GenBank/DDBJ databases">
        <authorList>
            <person name="McCartney M.A."/>
            <person name="Auch B."/>
            <person name="Kono T."/>
            <person name="Mallez S."/>
            <person name="Becker A."/>
            <person name="Gohl D.M."/>
            <person name="Silverstein K.A.T."/>
            <person name="Koren S."/>
            <person name="Bechman K.B."/>
            <person name="Herman A."/>
            <person name="Abrahante J.E."/>
            <person name="Garbe J."/>
        </authorList>
    </citation>
    <scope>NUCLEOTIDE SEQUENCE</scope>
    <source>
        <strain evidence="1">Duluth1</strain>
        <tissue evidence="1">Whole animal</tissue>
    </source>
</reference>
<accession>A0A9D4IUQ9</accession>
<organism evidence="1 2">
    <name type="scientific">Dreissena polymorpha</name>
    <name type="common">Zebra mussel</name>
    <name type="synonym">Mytilus polymorpha</name>
    <dbReference type="NCBI Taxonomy" id="45954"/>
    <lineage>
        <taxon>Eukaryota</taxon>
        <taxon>Metazoa</taxon>
        <taxon>Spiralia</taxon>
        <taxon>Lophotrochozoa</taxon>
        <taxon>Mollusca</taxon>
        <taxon>Bivalvia</taxon>
        <taxon>Autobranchia</taxon>
        <taxon>Heteroconchia</taxon>
        <taxon>Euheterodonta</taxon>
        <taxon>Imparidentia</taxon>
        <taxon>Neoheterodontei</taxon>
        <taxon>Myida</taxon>
        <taxon>Dreissenoidea</taxon>
        <taxon>Dreissenidae</taxon>
        <taxon>Dreissena</taxon>
    </lineage>
</organism>
<comment type="caution">
    <text evidence="1">The sequence shown here is derived from an EMBL/GenBank/DDBJ whole genome shotgun (WGS) entry which is preliminary data.</text>
</comment>
<gene>
    <name evidence="1" type="ORF">DPMN_165584</name>
</gene>
<name>A0A9D4IUQ9_DREPO</name>
<evidence type="ECO:0000313" key="1">
    <source>
        <dbReference type="EMBL" id="KAH3787460.1"/>
    </source>
</evidence>
<evidence type="ECO:0000313" key="2">
    <source>
        <dbReference type="Proteomes" id="UP000828390"/>
    </source>
</evidence>